<dbReference type="STRING" id="1805425.AUJ30_00965"/>
<feature type="non-terminal residue" evidence="7">
    <location>
        <position position="410"/>
    </location>
</feature>
<proteinExistence type="predicted"/>
<dbReference type="CDD" id="cd04322">
    <property type="entry name" value="LysRS_N"/>
    <property type="match status" value="1"/>
</dbReference>
<dbReference type="AlphaFoldDB" id="A0A1J4XWV5"/>
<protein>
    <submittedName>
        <fullName evidence="7">Lysine--tRNA ligase</fullName>
    </submittedName>
</protein>
<dbReference type="SUPFAM" id="SSF55681">
    <property type="entry name" value="Class II aaRS and biotin synthetases"/>
    <property type="match status" value="1"/>
</dbReference>
<dbReference type="PANTHER" id="PTHR42918">
    <property type="entry name" value="LYSYL-TRNA SYNTHETASE"/>
    <property type="match status" value="1"/>
</dbReference>
<dbReference type="EMBL" id="MNWX01000017">
    <property type="protein sequence ID" value="OIO65496.1"/>
    <property type="molecule type" value="Genomic_DNA"/>
</dbReference>
<dbReference type="PROSITE" id="PS50862">
    <property type="entry name" value="AA_TRNA_LIGASE_II"/>
    <property type="match status" value="1"/>
</dbReference>
<evidence type="ECO:0000256" key="3">
    <source>
        <dbReference type="ARBA" id="ARBA00022840"/>
    </source>
</evidence>
<dbReference type="InterPro" id="IPR018149">
    <property type="entry name" value="Lys-tRNA-synth_II_C"/>
</dbReference>
<dbReference type="GO" id="GO:0000049">
    <property type="term" value="F:tRNA binding"/>
    <property type="evidence" value="ECO:0007669"/>
    <property type="project" value="TreeGrafter"/>
</dbReference>
<evidence type="ECO:0000256" key="1">
    <source>
        <dbReference type="ARBA" id="ARBA00022598"/>
    </source>
</evidence>
<evidence type="ECO:0000313" key="8">
    <source>
        <dbReference type="Proteomes" id="UP000182693"/>
    </source>
</evidence>
<accession>A0A1J4XWV5</accession>
<dbReference type="SUPFAM" id="SSF50249">
    <property type="entry name" value="Nucleic acid-binding proteins"/>
    <property type="match status" value="1"/>
</dbReference>
<dbReference type="InterPro" id="IPR006195">
    <property type="entry name" value="aa-tRNA-synth_II"/>
</dbReference>
<dbReference type="GO" id="GO:0005829">
    <property type="term" value="C:cytosol"/>
    <property type="evidence" value="ECO:0007669"/>
    <property type="project" value="TreeGrafter"/>
</dbReference>
<evidence type="ECO:0000259" key="6">
    <source>
        <dbReference type="PROSITE" id="PS50862"/>
    </source>
</evidence>
<evidence type="ECO:0000313" key="7">
    <source>
        <dbReference type="EMBL" id="OIO65496.1"/>
    </source>
</evidence>
<organism evidence="7 8">
    <name type="scientific">Candidatus Wolfebacteria bacterium CG1_02_39_135</name>
    <dbReference type="NCBI Taxonomy" id="1805425"/>
    <lineage>
        <taxon>Bacteria</taxon>
        <taxon>Candidatus Wolfeibacteriota</taxon>
    </lineage>
</organism>
<dbReference type="Pfam" id="PF00152">
    <property type="entry name" value="tRNA-synt_2"/>
    <property type="match status" value="1"/>
</dbReference>
<dbReference type="Pfam" id="PF01336">
    <property type="entry name" value="tRNA_anti-codon"/>
    <property type="match status" value="1"/>
</dbReference>
<dbReference type="InterPro" id="IPR012340">
    <property type="entry name" value="NA-bd_OB-fold"/>
</dbReference>
<dbReference type="GO" id="GO:0006430">
    <property type="term" value="P:lysyl-tRNA aminoacylation"/>
    <property type="evidence" value="ECO:0007669"/>
    <property type="project" value="InterPro"/>
</dbReference>
<dbReference type="Gene3D" id="3.30.930.10">
    <property type="entry name" value="Bira Bifunctional Protein, Domain 2"/>
    <property type="match status" value="1"/>
</dbReference>
<comment type="caution">
    <text evidence="7">The sequence shown here is derived from an EMBL/GenBank/DDBJ whole genome shotgun (WGS) entry which is preliminary data.</text>
</comment>
<sequence length="410" mass="47944">MLEDIIRERQKKLKNLLKEDINPYPAKIKRTILISEALKDFNKLSSSKKQLFLTGRIKALRDQGNLIFIDLKDESGKIQAVLKADVLVGSPTLRRGKDNLNNFKILKQNLDVGDFLSVSGPLFKTQKGEKSIEVKTAEIITKSLRPLPTQWYGLKDVEERYRKRYLDLILNPEVKEKIISRSKIIETLRQDLAKEGFIEVETPMLQPLPGGALARPFITHHNALNCDFYLRVAPELYLKRLLVAGFEKIYEIGRDFRNEGIDRDHNPEFTMFELYWAYQDWEGLMKFTEKLLKKFIPGKWEKITFEAALKKYAKKDIKKLRPEEIDEIFKKEVRPKIIKPTFVTHYPKFLSPFAKPVEDNPDLTERFQLIVDGMEIVNGFSELNDPVDQRQRMEEQERKYRAGNQEASRL</sequence>
<dbReference type="GO" id="GO:0005524">
    <property type="term" value="F:ATP binding"/>
    <property type="evidence" value="ECO:0007669"/>
    <property type="project" value="UniProtKB-KW"/>
</dbReference>
<dbReference type="InterPro" id="IPR004364">
    <property type="entry name" value="Aa-tRNA-synt_II"/>
</dbReference>
<dbReference type="PRINTS" id="PR00982">
    <property type="entry name" value="TRNASYNTHLYS"/>
</dbReference>
<gene>
    <name evidence="7" type="ORF">AUJ30_00965</name>
</gene>
<keyword evidence="4" id="KW-0030">Aminoacyl-tRNA synthetase</keyword>
<dbReference type="InterPro" id="IPR004365">
    <property type="entry name" value="NA-bd_OB_tRNA"/>
</dbReference>
<evidence type="ECO:0000256" key="5">
    <source>
        <dbReference type="SAM" id="MobiDB-lite"/>
    </source>
</evidence>
<evidence type="ECO:0000256" key="4">
    <source>
        <dbReference type="ARBA" id="ARBA00023146"/>
    </source>
</evidence>
<dbReference type="InterPro" id="IPR045864">
    <property type="entry name" value="aa-tRNA-synth_II/BPL/LPL"/>
</dbReference>
<feature type="region of interest" description="Disordered" evidence="5">
    <location>
        <begin position="385"/>
        <end position="410"/>
    </location>
</feature>
<dbReference type="Gene3D" id="2.40.50.140">
    <property type="entry name" value="Nucleic acid-binding proteins"/>
    <property type="match status" value="1"/>
</dbReference>
<feature type="domain" description="Aminoacyl-transfer RNA synthetases class-II family profile" evidence="6">
    <location>
        <begin position="181"/>
        <end position="410"/>
    </location>
</feature>
<feature type="compositionally biased region" description="Basic and acidic residues" evidence="5">
    <location>
        <begin position="387"/>
        <end position="400"/>
    </location>
</feature>
<keyword evidence="3" id="KW-0067">ATP-binding</keyword>
<dbReference type="PANTHER" id="PTHR42918:SF15">
    <property type="entry name" value="LYSINE--TRNA LIGASE, CHLOROPLASTIC_MITOCHONDRIAL"/>
    <property type="match status" value="1"/>
</dbReference>
<keyword evidence="2" id="KW-0547">Nucleotide-binding</keyword>
<dbReference type="InterPro" id="IPR044136">
    <property type="entry name" value="Lys-tRNA-ligase_II_N"/>
</dbReference>
<keyword evidence="1 7" id="KW-0436">Ligase</keyword>
<name>A0A1J4XWV5_9BACT</name>
<dbReference type="GO" id="GO:0004824">
    <property type="term" value="F:lysine-tRNA ligase activity"/>
    <property type="evidence" value="ECO:0007669"/>
    <property type="project" value="InterPro"/>
</dbReference>
<dbReference type="Proteomes" id="UP000182693">
    <property type="component" value="Unassembled WGS sequence"/>
</dbReference>
<evidence type="ECO:0000256" key="2">
    <source>
        <dbReference type="ARBA" id="ARBA00022741"/>
    </source>
</evidence>
<reference evidence="7 8" key="1">
    <citation type="journal article" date="2016" name="Environ. Microbiol.">
        <title>Genomic resolution of a cold subsurface aquifer community provides metabolic insights for novel microbes adapted to high CO concentrations.</title>
        <authorList>
            <person name="Probst A.J."/>
            <person name="Castelle C.J."/>
            <person name="Singh A."/>
            <person name="Brown C.T."/>
            <person name="Anantharaman K."/>
            <person name="Sharon I."/>
            <person name="Hug L.A."/>
            <person name="Burstein D."/>
            <person name="Emerson J.B."/>
            <person name="Thomas B.C."/>
            <person name="Banfield J.F."/>
        </authorList>
    </citation>
    <scope>NUCLEOTIDE SEQUENCE [LARGE SCALE GENOMIC DNA]</scope>
    <source>
        <strain evidence="7">CG1_02_39_135</strain>
    </source>
</reference>